<dbReference type="AlphaFoldDB" id="A0A1E5BA80"/>
<gene>
    <name evidence="1" type="ORF">A1QO_15800</name>
</gene>
<evidence type="ECO:0000313" key="2">
    <source>
        <dbReference type="Proteomes" id="UP000094741"/>
    </source>
</evidence>
<dbReference type="EMBL" id="AJYQ02000137">
    <property type="protein sequence ID" value="OEE30794.1"/>
    <property type="molecule type" value="Genomic_DNA"/>
</dbReference>
<proteinExistence type="predicted"/>
<dbReference type="STRING" id="1187848.A1QO_15800"/>
<sequence>MEDAKTMNLEQQRQTVQLEFVNSKQNLKLGDLNAIPLTLDQLKKTTSQSPYVVETFKSGLTAIVYHIRIEGKDWTLKTKRSESLVQNIDGQTSFLNEVQRRIDLSALKQSNPEDFQHIVETQYASFQDGIILSPWIDGAPLQRLDKSVFDQIFNTVIHLELRGLFEWDFCPGNILQSDSARIKLFDFGYMYRFDPKIHFNSNGVDTPIFHGVERFETRFFFDYLLKNPLQLSEAEKFDLYKLEKHCALLAYQNKLKQLKLLGASAHVIEHQTAINNNWELAIQSAEALQDLFIQESFRSNLLDLLDDIHGKSCSSYTIQKSDLVLDMLTNNFEKLKSNDGFFFGDEHLDKQQLLVKYQELKQKALDYQLIGSTA</sequence>
<name>A0A1E5BA80_9VIBR</name>
<dbReference type="eggNOG" id="COG0515">
    <property type="taxonomic scope" value="Bacteria"/>
</dbReference>
<dbReference type="SUPFAM" id="SSF56112">
    <property type="entry name" value="Protein kinase-like (PK-like)"/>
    <property type="match status" value="1"/>
</dbReference>
<dbReference type="Proteomes" id="UP000094741">
    <property type="component" value="Unassembled WGS sequence"/>
</dbReference>
<protein>
    <submittedName>
        <fullName evidence="1">Uncharacterized protein</fullName>
    </submittedName>
</protein>
<dbReference type="OrthoDB" id="6211283at2"/>
<organism evidence="1 2">
    <name type="scientific">Vibrio genomosp. F10 str. ZF-129</name>
    <dbReference type="NCBI Taxonomy" id="1187848"/>
    <lineage>
        <taxon>Bacteria</taxon>
        <taxon>Pseudomonadati</taxon>
        <taxon>Pseudomonadota</taxon>
        <taxon>Gammaproteobacteria</taxon>
        <taxon>Vibrionales</taxon>
        <taxon>Vibrionaceae</taxon>
        <taxon>Vibrio</taxon>
    </lineage>
</organism>
<comment type="caution">
    <text evidence="1">The sequence shown here is derived from an EMBL/GenBank/DDBJ whole genome shotgun (WGS) entry which is preliminary data.</text>
</comment>
<dbReference type="InterPro" id="IPR011009">
    <property type="entry name" value="Kinase-like_dom_sf"/>
</dbReference>
<accession>A0A1E5BA80</accession>
<evidence type="ECO:0000313" key="1">
    <source>
        <dbReference type="EMBL" id="OEE30794.1"/>
    </source>
</evidence>
<reference evidence="1 2" key="1">
    <citation type="journal article" date="2012" name="Science">
        <title>Ecological populations of bacteria act as socially cohesive units of antibiotic production and resistance.</title>
        <authorList>
            <person name="Cordero O.X."/>
            <person name="Wildschutte H."/>
            <person name="Kirkup B."/>
            <person name="Proehl S."/>
            <person name="Ngo L."/>
            <person name="Hussain F."/>
            <person name="Le Roux F."/>
            <person name="Mincer T."/>
            <person name="Polz M.F."/>
        </authorList>
    </citation>
    <scope>NUCLEOTIDE SEQUENCE [LARGE SCALE GENOMIC DNA]</scope>
    <source>
        <strain evidence="1 2">ZF-129</strain>
    </source>
</reference>